<keyword evidence="2" id="KW-1185">Reference proteome</keyword>
<proteinExistence type="predicted"/>
<dbReference type="Proteomes" id="UP001056255">
    <property type="component" value="Chromosome I"/>
</dbReference>
<dbReference type="RefSeq" id="WP_251875082.1">
    <property type="nucleotide sequence ID" value="NZ_CP082275.1"/>
</dbReference>
<name>A0ABY4WT57_9GAMM</name>
<accession>A0ABY4WT57</accession>
<sequence length="310" mass="33789">MSVQDQAGIASDSVTVTLDDRGENLALPPIGGTLSVSLGYQETGLIPLGRFVIDEVECQGPPSVMVVQGKAADMNQELKAPKTRTWQQQGNPSPKYLLKSLLETIAGEHGLTPVLGQDYDAVGYDVIHQSNESDLQLLTRLSRKLDAVTKPVNGHLVLVKRGQVKAASGLVLPSTTLSKRDVMTWQYRMTERERYQSVSARYSVKAEAKDKRVKAGDGKPSYAIRTLFPNEEEAKAAAQSQLAAFQRGERQVALTLPGMPTLAAEQGINLMGFREGLNGEWVAEKVMHRLSGDGFVTELSLVQKQDENGE</sequence>
<organism evidence="1 2">
    <name type="scientific">Grimontia kaedaensis</name>
    <dbReference type="NCBI Taxonomy" id="2872157"/>
    <lineage>
        <taxon>Bacteria</taxon>
        <taxon>Pseudomonadati</taxon>
        <taxon>Pseudomonadota</taxon>
        <taxon>Gammaproteobacteria</taxon>
        <taxon>Vibrionales</taxon>
        <taxon>Vibrionaceae</taxon>
        <taxon>Grimontia</taxon>
    </lineage>
</organism>
<evidence type="ECO:0000313" key="2">
    <source>
        <dbReference type="Proteomes" id="UP001056255"/>
    </source>
</evidence>
<reference evidence="1" key="1">
    <citation type="submission" date="2021-08" db="EMBL/GenBank/DDBJ databases">
        <authorList>
            <person name="Sakaguchi M."/>
            <person name="Kikuchi T."/>
            <person name="Urbanczyk H."/>
        </authorList>
    </citation>
    <scope>NUCLEOTIDE SEQUENCE</scope>
    <source>
        <strain evidence="1">020920N</strain>
    </source>
</reference>
<gene>
    <name evidence="1" type="ORF">K6Q96_08860</name>
</gene>
<dbReference type="SUPFAM" id="SSF69279">
    <property type="entry name" value="Phage tail proteins"/>
    <property type="match status" value="1"/>
</dbReference>
<protein>
    <submittedName>
        <fullName evidence="1">Phage late control D family protein</fullName>
    </submittedName>
</protein>
<dbReference type="EMBL" id="CP082275">
    <property type="protein sequence ID" value="USH01050.1"/>
    <property type="molecule type" value="Genomic_DNA"/>
</dbReference>
<evidence type="ECO:0000313" key="1">
    <source>
        <dbReference type="EMBL" id="USH01050.1"/>
    </source>
</evidence>
<dbReference type="Pfam" id="PF05954">
    <property type="entry name" value="Phage_GPD"/>
    <property type="match status" value="1"/>
</dbReference>